<name>A0A7H0GIP4_9BURK</name>
<proteinExistence type="inferred from homology"/>
<comment type="similarity">
    <text evidence="1">Belongs to the UPF0065 (bug) family.</text>
</comment>
<dbReference type="InterPro" id="IPR005064">
    <property type="entry name" value="BUG"/>
</dbReference>
<dbReference type="Pfam" id="PF03401">
    <property type="entry name" value="TctC"/>
    <property type="match status" value="1"/>
</dbReference>
<dbReference type="EMBL" id="CP060783">
    <property type="protein sequence ID" value="QNP48160.1"/>
    <property type="molecule type" value="Genomic_DNA"/>
</dbReference>
<evidence type="ECO:0000256" key="1">
    <source>
        <dbReference type="ARBA" id="ARBA00006987"/>
    </source>
</evidence>
<dbReference type="AlphaFoldDB" id="A0A7H0GIP4"/>
<dbReference type="KEGG" id="daer:H9K75_19310"/>
<evidence type="ECO:0000313" key="3">
    <source>
        <dbReference type="Proteomes" id="UP000516028"/>
    </source>
</evidence>
<organism evidence="2 3">
    <name type="scientific">Diaphorobacter aerolatus</name>
    <dbReference type="NCBI Taxonomy" id="1288495"/>
    <lineage>
        <taxon>Bacteria</taxon>
        <taxon>Pseudomonadati</taxon>
        <taxon>Pseudomonadota</taxon>
        <taxon>Betaproteobacteria</taxon>
        <taxon>Burkholderiales</taxon>
        <taxon>Comamonadaceae</taxon>
        <taxon>Diaphorobacter</taxon>
    </lineage>
</organism>
<dbReference type="CDD" id="cd13578">
    <property type="entry name" value="PBP2_Bug27"/>
    <property type="match status" value="1"/>
</dbReference>
<dbReference type="Proteomes" id="UP000516028">
    <property type="component" value="Chromosome"/>
</dbReference>
<reference evidence="2 3" key="1">
    <citation type="submission" date="2020-08" db="EMBL/GenBank/DDBJ databases">
        <title>Genome sequence of Diaphorobacter aerolatus KACC 16536T.</title>
        <authorList>
            <person name="Hyun D.-W."/>
            <person name="Bae J.-W."/>
        </authorList>
    </citation>
    <scope>NUCLEOTIDE SEQUENCE [LARGE SCALE GENOMIC DNA]</scope>
    <source>
        <strain evidence="2 3">KACC 16536</strain>
    </source>
</reference>
<dbReference type="SUPFAM" id="SSF53850">
    <property type="entry name" value="Periplasmic binding protein-like II"/>
    <property type="match status" value="1"/>
</dbReference>
<evidence type="ECO:0000313" key="2">
    <source>
        <dbReference type="EMBL" id="QNP48160.1"/>
    </source>
</evidence>
<accession>A0A7H0GIP4</accession>
<dbReference type="PANTHER" id="PTHR42928">
    <property type="entry name" value="TRICARBOXYLATE-BINDING PROTEIN"/>
    <property type="match status" value="1"/>
</dbReference>
<protein>
    <submittedName>
        <fullName evidence="2">Tripartite tricarboxylate transporter substrate binding protein</fullName>
    </submittedName>
</protein>
<sequence>MAPVMGEILGQSVVIDNRPGASSIIGATAVARAPADGYTFLLGDMGTYSTNRSLFKKLSYDSFTDLAPITLTARFGLMLVVHPSLPVKTLQEFIALAKSRPDTLSYGTPGTGTPHHLAMEMLMRRTGIKLTHVPYKGGGPAMQDLVGGQISVLMSDLATASQFIKTDKVRPIASTGAARLQLAPQVPTMAESGVSGFDAWAWQGFAAPAGTPERIIAALNEAYAKAATHASVKQRLADLGGELIPSSPQEMNTHMRREAKVWAQIVQESGISLD</sequence>
<keyword evidence="3" id="KW-1185">Reference proteome</keyword>
<dbReference type="InterPro" id="IPR042100">
    <property type="entry name" value="Bug_dom1"/>
</dbReference>
<dbReference type="Gene3D" id="3.40.190.150">
    <property type="entry name" value="Bordetella uptake gene, domain 1"/>
    <property type="match status" value="1"/>
</dbReference>
<dbReference type="PANTHER" id="PTHR42928:SF5">
    <property type="entry name" value="BLR1237 PROTEIN"/>
    <property type="match status" value="1"/>
</dbReference>
<gene>
    <name evidence="2" type="ORF">H9K75_19310</name>
</gene>
<dbReference type="Gene3D" id="3.40.190.10">
    <property type="entry name" value="Periplasmic binding protein-like II"/>
    <property type="match status" value="1"/>
</dbReference>